<comment type="caution">
    <text evidence="3">The sequence shown here is derived from an EMBL/GenBank/DDBJ whole genome shotgun (WGS) entry which is preliminary data.</text>
</comment>
<comment type="similarity">
    <text evidence="1">Belongs to the sulfur carrier protein TusA family.</text>
</comment>
<keyword evidence="4" id="KW-1185">Reference proteome</keyword>
<feature type="domain" description="UPF0033" evidence="2">
    <location>
        <begin position="5"/>
        <end position="29"/>
    </location>
</feature>
<dbReference type="CDD" id="cd00291">
    <property type="entry name" value="SirA_YedF_YeeD"/>
    <property type="match status" value="1"/>
</dbReference>
<reference evidence="3 4" key="1">
    <citation type="submission" date="2024-02" db="EMBL/GenBank/DDBJ databases">
        <title>Genome analysis and characterization of Microbaculum marinisediminis sp. nov., isolated from marine sediment.</title>
        <authorList>
            <person name="Du Z.-J."/>
            <person name="Ye Y.-Q."/>
            <person name="Zhang Z.-R."/>
            <person name="Yuan S.-M."/>
            <person name="Zhang X.-Y."/>
        </authorList>
    </citation>
    <scope>NUCLEOTIDE SEQUENCE [LARGE SCALE GENOMIC DNA]</scope>
    <source>
        <strain evidence="3 4">SDUM1044001</strain>
    </source>
</reference>
<dbReference type="Gene3D" id="3.30.110.40">
    <property type="entry name" value="TusA-like domain"/>
    <property type="match status" value="1"/>
</dbReference>
<gene>
    <name evidence="3" type="ORF">V3328_02170</name>
</gene>
<dbReference type="Proteomes" id="UP001378188">
    <property type="component" value="Unassembled WGS sequence"/>
</dbReference>
<dbReference type="RefSeq" id="WP_340327997.1">
    <property type="nucleotide sequence ID" value="NZ_JAZHOF010000001.1"/>
</dbReference>
<organism evidence="3 4">
    <name type="scientific">Microbaculum marinum</name>
    <dbReference type="NCBI Taxonomy" id="1764581"/>
    <lineage>
        <taxon>Bacteria</taxon>
        <taxon>Pseudomonadati</taxon>
        <taxon>Pseudomonadota</taxon>
        <taxon>Alphaproteobacteria</taxon>
        <taxon>Hyphomicrobiales</taxon>
        <taxon>Tepidamorphaceae</taxon>
        <taxon>Microbaculum</taxon>
    </lineage>
</organism>
<evidence type="ECO:0000256" key="1">
    <source>
        <dbReference type="ARBA" id="ARBA00008984"/>
    </source>
</evidence>
<dbReference type="PANTHER" id="PTHR33279">
    <property type="entry name" value="SULFUR CARRIER PROTEIN YEDF-RELATED"/>
    <property type="match status" value="1"/>
</dbReference>
<dbReference type="PROSITE" id="PS01148">
    <property type="entry name" value="UPF0033"/>
    <property type="match status" value="1"/>
</dbReference>
<accession>A0AAW9REG1</accession>
<evidence type="ECO:0000313" key="3">
    <source>
        <dbReference type="EMBL" id="MEJ8570265.1"/>
    </source>
</evidence>
<dbReference type="PANTHER" id="PTHR33279:SF6">
    <property type="entry name" value="SULFUR CARRIER PROTEIN YEDF-RELATED"/>
    <property type="match status" value="1"/>
</dbReference>
<name>A0AAW9REG1_9HYPH</name>
<sequence length="75" mass="8038">MGDLLDVKGLLCPLPVLKARKVLSGLEPGALLTVEATDPASVIDFPHFCTETGHSLVEQSESAGVYTFVIERKAR</sequence>
<protein>
    <submittedName>
        <fullName evidence="3">Sulfurtransferase TusA family protein</fullName>
    </submittedName>
</protein>
<dbReference type="SUPFAM" id="SSF64307">
    <property type="entry name" value="SirA-like"/>
    <property type="match status" value="1"/>
</dbReference>
<dbReference type="EMBL" id="JAZHOF010000001">
    <property type="protein sequence ID" value="MEJ8570265.1"/>
    <property type="molecule type" value="Genomic_DNA"/>
</dbReference>
<dbReference type="Pfam" id="PF01206">
    <property type="entry name" value="TusA"/>
    <property type="match status" value="1"/>
</dbReference>
<evidence type="ECO:0000259" key="2">
    <source>
        <dbReference type="PROSITE" id="PS01148"/>
    </source>
</evidence>
<dbReference type="InterPro" id="IPR001455">
    <property type="entry name" value="TusA-like"/>
</dbReference>
<proteinExistence type="inferred from homology"/>
<dbReference type="AlphaFoldDB" id="A0AAW9REG1"/>
<dbReference type="InterPro" id="IPR036868">
    <property type="entry name" value="TusA-like_sf"/>
</dbReference>
<evidence type="ECO:0000313" key="4">
    <source>
        <dbReference type="Proteomes" id="UP001378188"/>
    </source>
</evidence>